<keyword evidence="3" id="KW-0808">Transferase</keyword>
<evidence type="ECO:0000259" key="11">
    <source>
        <dbReference type="PROSITE" id="PS50011"/>
    </source>
</evidence>
<accession>A0A167G2Y4</accession>
<organism evidence="12 13">
    <name type="scientific">Calocera viscosa (strain TUFC12733)</name>
    <dbReference type="NCBI Taxonomy" id="1330018"/>
    <lineage>
        <taxon>Eukaryota</taxon>
        <taxon>Fungi</taxon>
        <taxon>Dikarya</taxon>
        <taxon>Basidiomycota</taxon>
        <taxon>Agaricomycotina</taxon>
        <taxon>Dacrymycetes</taxon>
        <taxon>Dacrymycetales</taxon>
        <taxon>Dacrymycetaceae</taxon>
        <taxon>Calocera</taxon>
    </lineage>
</organism>
<dbReference type="PROSITE" id="PS00109">
    <property type="entry name" value="PROTEIN_KINASE_TYR"/>
    <property type="match status" value="1"/>
</dbReference>
<reference evidence="12 13" key="1">
    <citation type="journal article" date="2016" name="Mol. Biol. Evol.">
        <title>Comparative Genomics of Early-Diverging Mushroom-Forming Fungi Provides Insights into the Origins of Lignocellulose Decay Capabilities.</title>
        <authorList>
            <person name="Nagy L.G."/>
            <person name="Riley R."/>
            <person name="Tritt A."/>
            <person name="Adam C."/>
            <person name="Daum C."/>
            <person name="Floudas D."/>
            <person name="Sun H."/>
            <person name="Yadav J.S."/>
            <person name="Pangilinan J."/>
            <person name="Larsson K.H."/>
            <person name="Matsuura K."/>
            <person name="Barry K."/>
            <person name="Labutti K."/>
            <person name="Kuo R."/>
            <person name="Ohm R.A."/>
            <person name="Bhattacharya S.S."/>
            <person name="Shirouzu T."/>
            <person name="Yoshinaga Y."/>
            <person name="Martin F.M."/>
            <person name="Grigoriev I.V."/>
            <person name="Hibbett D.S."/>
        </authorList>
    </citation>
    <scope>NUCLEOTIDE SEQUENCE [LARGE SCALE GENOMIC DNA]</scope>
    <source>
        <strain evidence="12 13">TUFC12733</strain>
    </source>
</reference>
<dbReference type="InterPro" id="IPR017441">
    <property type="entry name" value="Protein_kinase_ATP_BS"/>
</dbReference>
<feature type="compositionally biased region" description="Polar residues" evidence="10">
    <location>
        <begin position="23"/>
        <end position="50"/>
    </location>
</feature>
<evidence type="ECO:0000256" key="10">
    <source>
        <dbReference type="SAM" id="MobiDB-lite"/>
    </source>
</evidence>
<gene>
    <name evidence="12" type="ORF">CALVIDRAFT_569326</name>
</gene>
<dbReference type="GO" id="GO:0005737">
    <property type="term" value="C:cytoplasm"/>
    <property type="evidence" value="ECO:0007669"/>
    <property type="project" value="TreeGrafter"/>
</dbReference>
<dbReference type="Gene3D" id="3.30.200.20">
    <property type="entry name" value="Phosphorylase Kinase, domain 1"/>
    <property type="match status" value="1"/>
</dbReference>
<feature type="domain" description="Protein kinase" evidence="11">
    <location>
        <begin position="133"/>
        <end position="497"/>
    </location>
</feature>
<keyword evidence="4 9" id="KW-0547">Nucleotide-binding</keyword>
<keyword evidence="13" id="KW-1185">Reference proteome</keyword>
<dbReference type="PROSITE" id="PS00107">
    <property type="entry name" value="PROTEIN_KINASE_ATP"/>
    <property type="match status" value="1"/>
</dbReference>
<evidence type="ECO:0000313" key="12">
    <source>
        <dbReference type="EMBL" id="KZO90117.1"/>
    </source>
</evidence>
<dbReference type="EMBL" id="KV417351">
    <property type="protein sequence ID" value="KZO90117.1"/>
    <property type="molecule type" value="Genomic_DNA"/>
</dbReference>
<evidence type="ECO:0000256" key="8">
    <source>
        <dbReference type="ARBA" id="ARBA00048679"/>
    </source>
</evidence>
<dbReference type="PANTHER" id="PTHR47634:SF9">
    <property type="entry name" value="PROTEIN KINASE DOMAIN-CONTAINING PROTEIN-RELATED"/>
    <property type="match status" value="1"/>
</dbReference>
<dbReference type="PROSITE" id="PS50011">
    <property type="entry name" value="PROTEIN_KINASE_DOM"/>
    <property type="match status" value="1"/>
</dbReference>
<dbReference type="SMART" id="SM00220">
    <property type="entry name" value="S_TKc"/>
    <property type="match status" value="1"/>
</dbReference>
<dbReference type="InterPro" id="IPR008266">
    <property type="entry name" value="Tyr_kinase_AS"/>
</dbReference>
<evidence type="ECO:0000256" key="9">
    <source>
        <dbReference type="PROSITE-ProRule" id="PRU10141"/>
    </source>
</evidence>
<dbReference type="PANTHER" id="PTHR47634">
    <property type="entry name" value="PROTEIN KINASE DOMAIN-CONTAINING PROTEIN-RELATED"/>
    <property type="match status" value="1"/>
</dbReference>
<evidence type="ECO:0000313" key="13">
    <source>
        <dbReference type="Proteomes" id="UP000076738"/>
    </source>
</evidence>
<protein>
    <recommendedName>
        <fullName evidence="1">non-specific serine/threonine protein kinase</fullName>
        <ecNumber evidence="1">2.7.11.1</ecNumber>
    </recommendedName>
</protein>
<dbReference type="AlphaFoldDB" id="A0A167G2Y4"/>
<keyword evidence="5 12" id="KW-0418">Kinase</keyword>
<dbReference type="InterPro" id="IPR051334">
    <property type="entry name" value="SRPK"/>
</dbReference>
<evidence type="ECO:0000256" key="2">
    <source>
        <dbReference type="ARBA" id="ARBA00022527"/>
    </source>
</evidence>
<dbReference type="InterPro" id="IPR000719">
    <property type="entry name" value="Prot_kinase_dom"/>
</dbReference>
<evidence type="ECO:0000256" key="4">
    <source>
        <dbReference type="ARBA" id="ARBA00022741"/>
    </source>
</evidence>
<evidence type="ECO:0000256" key="1">
    <source>
        <dbReference type="ARBA" id="ARBA00012513"/>
    </source>
</evidence>
<dbReference type="GO" id="GO:0000245">
    <property type="term" value="P:spliceosomal complex assembly"/>
    <property type="evidence" value="ECO:0007669"/>
    <property type="project" value="TreeGrafter"/>
</dbReference>
<evidence type="ECO:0000256" key="6">
    <source>
        <dbReference type="ARBA" id="ARBA00022840"/>
    </source>
</evidence>
<evidence type="ECO:0000256" key="3">
    <source>
        <dbReference type="ARBA" id="ARBA00022679"/>
    </source>
</evidence>
<dbReference type="SUPFAM" id="SSF56112">
    <property type="entry name" value="Protein kinase-like (PK-like)"/>
    <property type="match status" value="1"/>
</dbReference>
<dbReference type="STRING" id="1330018.A0A167G2Y4"/>
<feature type="binding site" evidence="9">
    <location>
        <position position="166"/>
    </location>
    <ligand>
        <name>ATP</name>
        <dbReference type="ChEBI" id="CHEBI:30616"/>
    </ligand>
</feature>
<evidence type="ECO:0000256" key="5">
    <source>
        <dbReference type="ARBA" id="ARBA00022777"/>
    </source>
</evidence>
<dbReference type="OrthoDB" id="5979581at2759"/>
<evidence type="ECO:0000256" key="7">
    <source>
        <dbReference type="ARBA" id="ARBA00047899"/>
    </source>
</evidence>
<name>A0A167G2Y4_CALVF</name>
<dbReference type="GO" id="GO:0005634">
    <property type="term" value="C:nucleus"/>
    <property type="evidence" value="ECO:0007669"/>
    <property type="project" value="TreeGrafter"/>
</dbReference>
<dbReference type="GO" id="GO:0050684">
    <property type="term" value="P:regulation of mRNA processing"/>
    <property type="evidence" value="ECO:0007669"/>
    <property type="project" value="TreeGrafter"/>
</dbReference>
<comment type="catalytic activity">
    <reaction evidence="7">
        <text>L-threonyl-[protein] + ATP = O-phospho-L-threonyl-[protein] + ADP + H(+)</text>
        <dbReference type="Rhea" id="RHEA:46608"/>
        <dbReference type="Rhea" id="RHEA-COMP:11060"/>
        <dbReference type="Rhea" id="RHEA-COMP:11605"/>
        <dbReference type="ChEBI" id="CHEBI:15378"/>
        <dbReference type="ChEBI" id="CHEBI:30013"/>
        <dbReference type="ChEBI" id="CHEBI:30616"/>
        <dbReference type="ChEBI" id="CHEBI:61977"/>
        <dbReference type="ChEBI" id="CHEBI:456216"/>
        <dbReference type="EC" id="2.7.11.1"/>
    </reaction>
</comment>
<dbReference type="GO" id="GO:0005524">
    <property type="term" value="F:ATP binding"/>
    <property type="evidence" value="ECO:0007669"/>
    <property type="project" value="UniProtKB-UniRule"/>
</dbReference>
<feature type="region of interest" description="Disordered" evidence="10">
    <location>
        <begin position="15"/>
        <end position="76"/>
    </location>
</feature>
<dbReference type="EC" id="2.7.11.1" evidence="1"/>
<keyword evidence="6 9" id="KW-0067">ATP-binding</keyword>
<dbReference type="GO" id="GO:0004674">
    <property type="term" value="F:protein serine/threonine kinase activity"/>
    <property type="evidence" value="ECO:0007669"/>
    <property type="project" value="UniProtKB-KW"/>
</dbReference>
<dbReference type="InterPro" id="IPR011009">
    <property type="entry name" value="Kinase-like_dom_sf"/>
</dbReference>
<comment type="catalytic activity">
    <reaction evidence="8">
        <text>L-seryl-[protein] + ATP = O-phospho-L-seryl-[protein] + ADP + H(+)</text>
        <dbReference type="Rhea" id="RHEA:17989"/>
        <dbReference type="Rhea" id="RHEA-COMP:9863"/>
        <dbReference type="Rhea" id="RHEA-COMP:11604"/>
        <dbReference type="ChEBI" id="CHEBI:15378"/>
        <dbReference type="ChEBI" id="CHEBI:29999"/>
        <dbReference type="ChEBI" id="CHEBI:30616"/>
        <dbReference type="ChEBI" id="CHEBI:83421"/>
        <dbReference type="ChEBI" id="CHEBI:456216"/>
        <dbReference type="EC" id="2.7.11.1"/>
    </reaction>
</comment>
<keyword evidence="2" id="KW-0723">Serine/threonine-protein kinase</keyword>
<sequence length="516" mass="56524">MPAVLAYRNVIHHFLPGQPPAKASSNDNSVDGKSGSSQSPAPGLSHNDNITPSTPRTPPSRTPSLKEDSPGRSSLDEEAINVIPVVSLKTLVPMVNRDAAQAQVLKDHLREHGVYDYAELQPSTRLILKKSLEVVVGKVGTGTTACVYLFKNLTPSSDLPRFTAVKVSCAAFSETLAREELAFLDRVRLANHSHPGYNHVASVLSCFSIESPFGRHLCMVLPLLAQPLDKRMASLLTLSAKKKVIGEIILGLAYLHDECGIIHTDLTLGNVLVKISEKIAAPDMILTKDEWIEIATLQHPAKLVMRVNAKLHDSVVQIPITGDQPLQVPSLQDISVSIVDLSAARWRKAPHNGLVQNDLTRAPEVTLGRNWDSSVDIWSLGHLVFQLVSGMDLIPVPTAAGQSFDDNYRLASLGALLGDYTQDFLQDCPLANEFFDRHGGLLRHLHVATETLEERTVAIFPGRPAEQSSFANLLRQLLQIQPNCRPQARNLWGHAWLQEATGDDLSLERPTDVLEL</sequence>
<dbReference type="Proteomes" id="UP000076738">
    <property type="component" value="Unassembled WGS sequence"/>
</dbReference>
<proteinExistence type="predicted"/>
<dbReference type="Gene3D" id="1.10.510.10">
    <property type="entry name" value="Transferase(Phosphotransferase) domain 1"/>
    <property type="match status" value="1"/>
</dbReference>